<feature type="signal peptide" evidence="3">
    <location>
        <begin position="1"/>
        <end position="19"/>
    </location>
</feature>
<feature type="domain" description="Chorismate mutase" evidence="4">
    <location>
        <begin position="62"/>
        <end position="152"/>
    </location>
</feature>
<dbReference type="KEGG" id="pdp:PDIP_51100"/>
<dbReference type="Proteomes" id="UP000009886">
    <property type="component" value="Unassembled WGS sequence"/>
</dbReference>
<evidence type="ECO:0000256" key="3">
    <source>
        <dbReference type="SAM" id="SignalP"/>
    </source>
</evidence>
<keyword evidence="3" id="KW-0732">Signal</keyword>
<dbReference type="OrthoDB" id="2843337at2759"/>
<evidence type="ECO:0000256" key="1">
    <source>
        <dbReference type="ARBA" id="ARBA00023235"/>
    </source>
</evidence>
<organism evidence="5 6">
    <name type="scientific">Penicillium digitatum (strain Pd1 / CECT 20795)</name>
    <name type="common">Green mold</name>
    <dbReference type="NCBI Taxonomy" id="1170230"/>
    <lineage>
        <taxon>Eukaryota</taxon>
        <taxon>Fungi</taxon>
        <taxon>Dikarya</taxon>
        <taxon>Ascomycota</taxon>
        <taxon>Pezizomycotina</taxon>
        <taxon>Eurotiomycetes</taxon>
        <taxon>Eurotiomycetidae</taxon>
        <taxon>Eurotiales</taxon>
        <taxon>Aspergillaceae</taxon>
        <taxon>Penicillium</taxon>
    </lineage>
</organism>
<dbReference type="EMBL" id="AKCU01000344">
    <property type="protein sequence ID" value="EKV12925.1"/>
    <property type="molecule type" value="Genomic_DNA"/>
</dbReference>
<evidence type="ECO:0000313" key="5">
    <source>
        <dbReference type="EMBL" id="EKV12925.1"/>
    </source>
</evidence>
<keyword evidence="2" id="KW-0175">Coiled coil</keyword>
<dbReference type="PANTHER" id="PTHR38041">
    <property type="entry name" value="CHORISMATE MUTASE"/>
    <property type="match status" value="1"/>
</dbReference>
<protein>
    <recommendedName>
        <fullName evidence="4">Chorismate mutase domain-containing protein</fullName>
    </recommendedName>
</protein>
<dbReference type="InterPro" id="IPR002701">
    <property type="entry name" value="CM_II_prokaryot"/>
</dbReference>
<proteinExistence type="predicted"/>
<dbReference type="HOGENOM" id="CLU_128848_0_0_1"/>
<dbReference type="Pfam" id="PF01817">
    <property type="entry name" value="CM_2"/>
    <property type="match status" value="1"/>
</dbReference>
<dbReference type="AlphaFoldDB" id="K9FTH6"/>
<dbReference type="SMART" id="SM00830">
    <property type="entry name" value="CM_2"/>
    <property type="match status" value="1"/>
</dbReference>
<dbReference type="VEuPathDB" id="FungiDB:PDIP_51100"/>
<dbReference type="GO" id="GO:0046417">
    <property type="term" value="P:chorismate metabolic process"/>
    <property type="evidence" value="ECO:0007669"/>
    <property type="project" value="InterPro"/>
</dbReference>
<evidence type="ECO:0000259" key="4">
    <source>
        <dbReference type="PROSITE" id="PS51168"/>
    </source>
</evidence>
<dbReference type="InterPro" id="IPR051331">
    <property type="entry name" value="Chorismate_mutase-related"/>
</dbReference>
<dbReference type="GO" id="GO:0004106">
    <property type="term" value="F:chorismate mutase activity"/>
    <property type="evidence" value="ECO:0007669"/>
    <property type="project" value="InterPro"/>
</dbReference>
<feature type="coiled-coil region" evidence="2">
    <location>
        <begin position="68"/>
        <end position="95"/>
    </location>
</feature>
<evidence type="ECO:0000313" key="6">
    <source>
        <dbReference type="Proteomes" id="UP000009886"/>
    </source>
</evidence>
<comment type="caution">
    <text evidence="5">The sequence shown here is derived from an EMBL/GenBank/DDBJ whole genome shotgun (WGS) entry which is preliminary data.</text>
</comment>
<evidence type="ECO:0000256" key="2">
    <source>
        <dbReference type="SAM" id="Coils"/>
    </source>
</evidence>
<accession>K9FTH6</accession>
<dbReference type="PANTHER" id="PTHR38041:SF1">
    <property type="entry name" value="CHORISMATE MUTASE"/>
    <property type="match status" value="1"/>
</dbReference>
<dbReference type="Gene3D" id="1.20.59.10">
    <property type="entry name" value="Chorismate mutase"/>
    <property type="match status" value="1"/>
</dbReference>
<reference evidence="6" key="1">
    <citation type="journal article" date="2012" name="BMC Genomics">
        <title>Genome sequence of the necrotrophic fungus Penicillium digitatum, the main postharvest pathogen of citrus.</title>
        <authorList>
            <person name="Marcet-Houben M."/>
            <person name="Ballester A.-R."/>
            <person name="de la Fuente B."/>
            <person name="Harries E."/>
            <person name="Marcos J.F."/>
            <person name="Gonzalez-Candelas L."/>
            <person name="Gabaldon T."/>
        </authorList>
    </citation>
    <scope>NUCLEOTIDE SEQUENCE [LARGE SCALE GENOMIC DNA]</scope>
    <source>
        <strain evidence="6">Pd1 / CECT 20795</strain>
    </source>
</reference>
<dbReference type="PROSITE" id="PS51168">
    <property type="entry name" value="CHORISMATE_MUT_2"/>
    <property type="match status" value="1"/>
</dbReference>
<sequence>MFSQILFGGLALWTAFGSAANVKANADACYGPNLISVPSGDHRPVPWGTPSVHFSSMNGTLTTCCDSLDEIRTALDEIDNQLLDLLNRRAAYVREATRFKSTRASVNVPSRNEAVLEQAEQQAVYVGVPVTIARAAMGAILNSSVPFEECIMNLSSIDSLVIV</sequence>
<dbReference type="SUPFAM" id="SSF48600">
    <property type="entry name" value="Chorismate mutase II"/>
    <property type="match status" value="1"/>
</dbReference>
<feature type="chain" id="PRO_5003928335" description="Chorismate mutase domain-containing protein" evidence="3">
    <location>
        <begin position="20"/>
        <end position="163"/>
    </location>
</feature>
<keyword evidence="1" id="KW-0413">Isomerase</keyword>
<dbReference type="InterPro" id="IPR036979">
    <property type="entry name" value="CM_dom_sf"/>
</dbReference>
<dbReference type="GO" id="GO:0009697">
    <property type="term" value="P:salicylic acid biosynthetic process"/>
    <property type="evidence" value="ECO:0007669"/>
    <property type="project" value="TreeGrafter"/>
</dbReference>
<dbReference type="InterPro" id="IPR036263">
    <property type="entry name" value="Chorismate_II_sf"/>
</dbReference>
<gene>
    <name evidence="5" type="ORF">PDIP_51100</name>
</gene>
<name>K9FTH6_PEND1</name>